<proteinExistence type="inferred from homology"/>
<evidence type="ECO:0000256" key="2">
    <source>
        <dbReference type="ARBA" id="ARBA00023015"/>
    </source>
</evidence>
<dbReference type="InterPro" id="IPR050950">
    <property type="entry name" value="HTH-type_LysR_regulators"/>
</dbReference>
<keyword evidence="7" id="KW-1185">Reference proteome</keyword>
<accession>A0ABV7JWP7</accession>
<dbReference type="Pfam" id="PF03466">
    <property type="entry name" value="LysR_substrate"/>
    <property type="match status" value="1"/>
</dbReference>
<keyword evidence="3" id="KW-0238">DNA-binding</keyword>
<evidence type="ECO:0000259" key="5">
    <source>
        <dbReference type="PROSITE" id="PS50931"/>
    </source>
</evidence>
<evidence type="ECO:0000256" key="3">
    <source>
        <dbReference type="ARBA" id="ARBA00023125"/>
    </source>
</evidence>
<keyword evidence="2" id="KW-0805">Transcription regulation</keyword>
<name>A0ABV7JWP7_9ALTE</name>
<feature type="domain" description="HTH lysR-type" evidence="5">
    <location>
        <begin position="1"/>
        <end position="58"/>
    </location>
</feature>
<dbReference type="RefSeq" id="WP_123326802.1">
    <property type="nucleotide sequence ID" value="NZ_JBHRSX010000014.1"/>
</dbReference>
<comment type="caution">
    <text evidence="6">The sequence shown here is derived from an EMBL/GenBank/DDBJ whole genome shotgun (WGS) entry which is preliminary data.</text>
</comment>
<dbReference type="InterPro" id="IPR036388">
    <property type="entry name" value="WH-like_DNA-bd_sf"/>
</dbReference>
<dbReference type="PRINTS" id="PR00039">
    <property type="entry name" value="HTHLYSR"/>
</dbReference>
<reference evidence="7" key="1">
    <citation type="journal article" date="2019" name="Int. J. Syst. Evol. Microbiol.">
        <title>The Global Catalogue of Microorganisms (GCM) 10K type strain sequencing project: providing services to taxonomists for standard genome sequencing and annotation.</title>
        <authorList>
            <consortium name="The Broad Institute Genomics Platform"/>
            <consortium name="The Broad Institute Genome Sequencing Center for Infectious Disease"/>
            <person name="Wu L."/>
            <person name="Ma J."/>
        </authorList>
    </citation>
    <scope>NUCLEOTIDE SEQUENCE [LARGE SCALE GENOMIC DNA]</scope>
    <source>
        <strain evidence="7">KCTC 52449</strain>
    </source>
</reference>
<comment type="similarity">
    <text evidence="1">Belongs to the LysR transcriptional regulatory family.</text>
</comment>
<dbReference type="EMBL" id="JBHRSX010000014">
    <property type="protein sequence ID" value="MFC3201532.1"/>
    <property type="molecule type" value="Genomic_DNA"/>
</dbReference>
<evidence type="ECO:0000256" key="1">
    <source>
        <dbReference type="ARBA" id="ARBA00009437"/>
    </source>
</evidence>
<dbReference type="Gene3D" id="1.10.10.10">
    <property type="entry name" value="Winged helix-like DNA-binding domain superfamily/Winged helix DNA-binding domain"/>
    <property type="match status" value="1"/>
</dbReference>
<gene>
    <name evidence="6" type="ORF">ACFOEW_06835</name>
</gene>
<dbReference type="InterPro" id="IPR036390">
    <property type="entry name" value="WH_DNA-bd_sf"/>
</dbReference>
<keyword evidence="4" id="KW-0804">Transcription</keyword>
<sequence>MNSKQLQYFLVTVQKGSIAAAARELDIAQPAISQQLANLEREMGSALFERSFKGVSLTAAGEVFEKHAKKLIEDINAAKMELHQLAANQHGVVRVGMLPSIGNVLSMSLIAMVNEFHPQLKLEISTGPSYAVKEWLKTNQVDIALTYEQEVEPRFMSAYPLIEEFMYLVVGVNEASAYYQLLQNRDTICFWELSQFELLTPGPKDALGRLIEKYEHDTGVALKHDKAYSGQLMTGLRQVIQGEGLMILPSSAMYHLEESKVIKSLKITQPDMKRQVLAATNSNFAMADAIVKMLSIIQEASSTEQACGHWRGNLLNKVPKSDARPMGFASPSTVSAL</sequence>
<dbReference type="Gene3D" id="3.40.190.10">
    <property type="entry name" value="Periplasmic binding protein-like II"/>
    <property type="match status" value="2"/>
</dbReference>
<dbReference type="PANTHER" id="PTHR30419">
    <property type="entry name" value="HTH-TYPE TRANSCRIPTIONAL REGULATOR YBHD"/>
    <property type="match status" value="1"/>
</dbReference>
<protein>
    <submittedName>
        <fullName evidence="6">LysR family transcriptional regulator</fullName>
    </submittedName>
</protein>
<dbReference type="Proteomes" id="UP001595477">
    <property type="component" value="Unassembled WGS sequence"/>
</dbReference>
<evidence type="ECO:0000313" key="6">
    <source>
        <dbReference type="EMBL" id="MFC3201532.1"/>
    </source>
</evidence>
<dbReference type="PROSITE" id="PS50931">
    <property type="entry name" value="HTH_LYSR"/>
    <property type="match status" value="1"/>
</dbReference>
<dbReference type="InterPro" id="IPR000847">
    <property type="entry name" value="LysR_HTH_N"/>
</dbReference>
<dbReference type="InterPro" id="IPR005119">
    <property type="entry name" value="LysR_subst-bd"/>
</dbReference>
<dbReference type="SUPFAM" id="SSF46785">
    <property type="entry name" value="Winged helix' DNA-binding domain"/>
    <property type="match status" value="1"/>
</dbReference>
<evidence type="ECO:0000256" key="4">
    <source>
        <dbReference type="ARBA" id="ARBA00023163"/>
    </source>
</evidence>
<dbReference type="Pfam" id="PF00126">
    <property type="entry name" value="HTH_1"/>
    <property type="match status" value="1"/>
</dbReference>
<dbReference type="SUPFAM" id="SSF53850">
    <property type="entry name" value="Periplasmic binding protein-like II"/>
    <property type="match status" value="1"/>
</dbReference>
<organism evidence="6 7">
    <name type="scientific">Alteromonas oceani</name>
    <dbReference type="NCBI Taxonomy" id="2071609"/>
    <lineage>
        <taxon>Bacteria</taxon>
        <taxon>Pseudomonadati</taxon>
        <taxon>Pseudomonadota</taxon>
        <taxon>Gammaproteobacteria</taxon>
        <taxon>Alteromonadales</taxon>
        <taxon>Alteromonadaceae</taxon>
        <taxon>Alteromonas/Salinimonas group</taxon>
        <taxon>Alteromonas</taxon>
    </lineage>
</organism>
<evidence type="ECO:0000313" key="7">
    <source>
        <dbReference type="Proteomes" id="UP001595477"/>
    </source>
</evidence>